<dbReference type="GO" id="GO:0004222">
    <property type="term" value="F:metalloendopeptidase activity"/>
    <property type="evidence" value="ECO:0007669"/>
    <property type="project" value="UniProtKB-EC"/>
</dbReference>
<evidence type="ECO:0000256" key="13">
    <source>
        <dbReference type="ARBA" id="ARBA00022946"/>
    </source>
</evidence>
<keyword evidence="11" id="KW-0106">Calcium</keyword>
<keyword evidence="24" id="KW-1185">Reference proteome</keyword>
<evidence type="ECO:0000256" key="12">
    <source>
        <dbReference type="ARBA" id="ARBA00022842"/>
    </source>
</evidence>
<keyword evidence="8 21" id="KW-0479">Metal-binding</keyword>
<evidence type="ECO:0000313" key="24">
    <source>
        <dbReference type="Proteomes" id="UP000472270"/>
    </source>
</evidence>
<sequence>MGLKLSGPLKYATPLVCLLSHATAARVWRTVTTWSPVAAAFNARVHRRLDLFHQNVGLFGVPELSSVGGFEVVQDRALQETQQLVEQACRCPPGVQTVEIFDKLSDSLCRVADMADFIKVAHPDPSYREASERTCINIGTMVERLNTNVDLCKSLKDLLDNEEIFSKLDPETRRVAELFLFDFEISGIHLDKKKRKEAVNLNVKLLDLSNQFLMSCHMPNRIEKRALPEHIHQHFTKDGNYIQIGGLNADAPDDLVREVAYKVFLYPNENVMHILEELLSCRDKLARLVGYESYAHRALKGTMAKSPVRNSPLLYRRIKPGLNLPLGVIRAERFNIEPSLYSPYFSLGACMEGLNGLFTQLYGVSLLAEQPSVGEVWSEDVRKLAVVHETEGLLGYIYCDFFYRPDKPHQDCHFTIRGGRQLEDGQYQLPIVVLMLNLPHPTQSAPTLLSPGMMENLFHEMGHAMHSMLGRTRYQHVTGTRCVTDFAEVPSILMEYFATDYRVISQFARHYQTGQPLPQSMVARLCESKKVCGAADTQLQVFYAIMDQVYHGKPQNRSTTDIMIDMQKKYYGLPYVTNTAWQLRFSHLVGYGAKYYSYLMSRAVASMVWKQCFYKDPLNRETGERYRREMLAHGGGKEPMLMVEGMLQKRPSIEDFVNALVSDLEPDFETFIMDSEG</sequence>
<keyword evidence="17" id="KW-0496">Mitochondrion</keyword>
<reference evidence="23" key="1">
    <citation type="submission" date="2025-08" db="UniProtKB">
        <authorList>
            <consortium name="Ensembl"/>
        </authorList>
    </citation>
    <scope>IDENTIFICATION</scope>
</reference>
<comment type="similarity">
    <text evidence="3 21">Belongs to the peptidase M3 family.</text>
</comment>
<evidence type="ECO:0000313" key="23">
    <source>
        <dbReference type="Ensembl" id="ENSSRHP00000013078.1"/>
    </source>
</evidence>
<keyword evidence="7 21" id="KW-0645">Protease</keyword>
<name>A0A673GJR7_9TELE</name>
<keyword evidence="9 21" id="KW-0378">Hydrolase</keyword>
<dbReference type="InterPro" id="IPR001567">
    <property type="entry name" value="Pept_M3A_M3B_dom"/>
</dbReference>
<protein>
    <recommendedName>
        <fullName evidence="6">Mitochondrial intermediate peptidase</fullName>
        <ecNumber evidence="5">3.4.24.59</ecNumber>
    </recommendedName>
</protein>
<dbReference type="Gene3D" id="1.10.1370.40">
    <property type="match status" value="2"/>
</dbReference>
<evidence type="ECO:0000256" key="6">
    <source>
        <dbReference type="ARBA" id="ARBA00018046"/>
    </source>
</evidence>
<dbReference type="EC" id="3.4.24.59" evidence="5"/>
<evidence type="ECO:0000256" key="9">
    <source>
        <dbReference type="ARBA" id="ARBA00022801"/>
    </source>
</evidence>
<evidence type="ECO:0000256" key="15">
    <source>
        <dbReference type="ARBA" id="ARBA00023004"/>
    </source>
</evidence>
<evidence type="ECO:0000256" key="19">
    <source>
        <dbReference type="ARBA" id="ARBA00023285"/>
    </source>
</evidence>
<comment type="function">
    <text evidence="20">Cleaves proteins, imported into the mitochondrion, to their mature size.</text>
</comment>
<evidence type="ECO:0000256" key="20">
    <source>
        <dbReference type="ARBA" id="ARBA00059424"/>
    </source>
</evidence>
<evidence type="ECO:0000259" key="22">
    <source>
        <dbReference type="Pfam" id="PF01432"/>
    </source>
</evidence>
<dbReference type="Pfam" id="PF01432">
    <property type="entry name" value="Peptidase_M3"/>
    <property type="match status" value="2"/>
</dbReference>
<evidence type="ECO:0000256" key="3">
    <source>
        <dbReference type="ARBA" id="ARBA00006040"/>
    </source>
</evidence>
<evidence type="ECO:0000256" key="8">
    <source>
        <dbReference type="ARBA" id="ARBA00022723"/>
    </source>
</evidence>
<dbReference type="FunFam" id="3.40.390.10:FF:000013">
    <property type="entry name" value="Mitochondrial intermediate peptidase"/>
    <property type="match status" value="1"/>
</dbReference>
<accession>A0A673GJR7</accession>
<evidence type="ECO:0000256" key="11">
    <source>
        <dbReference type="ARBA" id="ARBA00022837"/>
    </source>
</evidence>
<keyword evidence="10 21" id="KW-0862">Zinc</keyword>
<keyword evidence="19" id="KW-0170">Cobalt</keyword>
<reference evidence="23" key="2">
    <citation type="submission" date="2025-09" db="UniProtKB">
        <authorList>
            <consortium name="Ensembl"/>
        </authorList>
    </citation>
    <scope>IDENTIFICATION</scope>
</reference>
<evidence type="ECO:0000256" key="17">
    <source>
        <dbReference type="ARBA" id="ARBA00023128"/>
    </source>
</evidence>
<keyword evidence="16 21" id="KW-0482">Metalloprotease</keyword>
<keyword evidence="14" id="KW-0007">Acetylation</keyword>
<evidence type="ECO:0000256" key="21">
    <source>
        <dbReference type="RuleBase" id="RU003435"/>
    </source>
</evidence>
<dbReference type="GO" id="GO:0006518">
    <property type="term" value="P:peptide metabolic process"/>
    <property type="evidence" value="ECO:0007669"/>
    <property type="project" value="TreeGrafter"/>
</dbReference>
<organism evidence="23 24">
    <name type="scientific">Sinocyclocheilus rhinocerous</name>
    <dbReference type="NCBI Taxonomy" id="307959"/>
    <lineage>
        <taxon>Eukaryota</taxon>
        <taxon>Metazoa</taxon>
        <taxon>Chordata</taxon>
        <taxon>Craniata</taxon>
        <taxon>Vertebrata</taxon>
        <taxon>Euteleostomi</taxon>
        <taxon>Actinopterygii</taxon>
        <taxon>Neopterygii</taxon>
        <taxon>Teleostei</taxon>
        <taxon>Ostariophysi</taxon>
        <taxon>Cypriniformes</taxon>
        <taxon>Cyprinidae</taxon>
        <taxon>Cyprininae</taxon>
        <taxon>Sinocyclocheilus</taxon>
    </lineage>
</organism>
<dbReference type="CDD" id="cd06457">
    <property type="entry name" value="M3A_MIP"/>
    <property type="match status" value="1"/>
</dbReference>
<comment type="catalytic activity">
    <reaction evidence="1">
        <text>Release of an N-terminal octapeptide as second stage of processing of some proteins imported into the mitochondrion.</text>
        <dbReference type="EC" id="3.4.24.59"/>
    </reaction>
</comment>
<dbReference type="AlphaFoldDB" id="A0A673GJR7"/>
<evidence type="ECO:0000256" key="5">
    <source>
        <dbReference type="ARBA" id="ARBA00012441"/>
    </source>
</evidence>
<comment type="subcellular location">
    <subcellularLocation>
        <location evidence="2">Mitochondrion matrix</location>
    </subcellularLocation>
</comment>
<evidence type="ECO:0000256" key="7">
    <source>
        <dbReference type="ARBA" id="ARBA00022670"/>
    </source>
</evidence>
<keyword evidence="12" id="KW-0460">Magnesium</keyword>
<evidence type="ECO:0000256" key="1">
    <source>
        <dbReference type="ARBA" id="ARBA00000436"/>
    </source>
</evidence>
<evidence type="ECO:0000256" key="4">
    <source>
        <dbReference type="ARBA" id="ARBA00011245"/>
    </source>
</evidence>
<comment type="cofactor">
    <cofactor evidence="21">
        <name>Zn(2+)</name>
        <dbReference type="ChEBI" id="CHEBI:29105"/>
    </cofactor>
    <text evidence="21">Binds 1 zinc ion.</text>
</comment>
<dbReference type="InterPro" id="IPR045090">
    <property type="entry name" value="Pept_M3A_M3B"/>
</dbReference>
<comment type="subunit">
    <text evidence="4">Monomer.</text>
</comment>
<dbReference type="GO" id="GO:0006627">
    <property type="term" value="P:protein processing involved in protein targeting to mitochondrion"/>
    <property type="evidence" value="ECO:0007669"/>
    <property type="project" value="TreeGrafter"/>
</dbReference>
<evidence type="ECO:0000256" key="16">
    <source>
        <dbReference type="ARBA" id="ARBA00023049"/>
    </source>
</evidence>
<dbReference type="PANTHER" id="PTHR11804">
    <property type="entry name" value="PROTEASE M3 THIMET OLIGOPEPTIDASE-RELATED"/>
    <property type="match status" value="1"/>
</dbReference>
<gene>
    <name evidence="23" type="primary">mipepa</name>
</gene>
<keyword evidence="18" id="KW-0464">Manganese</keyword>
<dbReference type="FunFam" id="1.10.1370.10:FF:000026">
    <property type="entry name" value="Si:ch73-1a9.4"/>
    <property type="match status" value="1"/>
</dbReference>
<evidence type="ECO:0000256" key="10">
    <source>
        <dbReference type="ARBA" id="ARBA00022833"/>
    </source>
</evidence>
<dbReference type="GO" id="GO:0046872">
    <property type="term" value="F:metal ion binding"/>
    <property type="evidence" value="ECO:0007669"/>
    <property type="project" value="UniProtKB-UniRule"/>
</dbReference>
<dbReference type="SUPFAM" id="SSF55486">
    <property type="entry name" value="Metalloproteases ('zincins'), catalytic domain"/>
    <property type="match status" value="1"/>
</dbReference>
<evidence type="ECO:0000256" key="14">
    <source>
        <dbReference type="ARBA" id="ARBA00022990"/>
    </source>
</evidence>
<dbReference type="InterPro" id="IPR033851">
    <property type="entry name" value="M3A_MIP"/>
</dbReference>
<keyword evidence="15" id="KW-0408">Iron</keyword>
<feature type="domain" description="Peptidase M3A/M3B catalytic" evidence="22">
    <location>
        <begin position="250"/>
        <end position="308"/>
    </location>
</feature>
<feature type="domain" description="Peptidase M3A/M3B catalytic" evidence="22">
    <location>
        <begin position="329"/>
        <end position="660"/>
    </location>
</feature>
<proteinExistence type="inferred from homology"/>
<dbReference type="Ensembl" id="ENSSRHT00000013551.1">
    <property type="protein sequence ID" value="ENSSRHP00000013078.1"/>
    <property type="gene ID" value="ENSSRHG00000005272.1"/>
</dbReference>
<dbReference type="PANTHER" id="PTHR11804:SF71">
    <property type="entry name" value="MITOCHONDRIAL INTERMEDIATE PEPTIDASE"/>
    <property type="match status" value="1"/>
</dbReference>
<dbReference type="Proteomes" id="UP000472270">
    <property type="component" value="Unassembled WGS sequence"/>
</dbReference>
<dbReference type="GO" id="GO:0005759">
    <property type="term" value="C:mitochondrial matrix"/>
    <property type="evidence" value="ECO:0007669"/>
    <property type="project" value="UniProtKB-SubCell"/>
</dbReference>
<evidence type="ECO:0000256" key="2">
    <source>
        <dbReference type="ARBA" id="ARBA00004305"/>
    </source>
</evidence>
<evidence type="ECO:0000256" key="18">
    <source>
        <dbReference type="ARBA" id="ARBA00023211"/>
    </source>
</evidence>
<keyword evidence="13" id="KW-0809">Transit peptide</keyword>